<protein>
    <submittedName>
        <fullName evidence="1">Uncharacterized protein</fullName>
    </submittedName>
</protein>
<keyword evidence="2" id="KW-1185">Reference proteome</keyword>
<evidence type="ECO:0000313" key="1">
    <source>
        <dbReference type="EMBL" id="KAB8194880.1"/>
    </source>
</evidence>
<evidence type="ECO:0000313" key="2">
    <source>
        <dbReference type="Proteomes" id="UP000312512"/>
    </source>
</evidence>
<dbReference type="OrthoDB" id="3436985at2"/>
<reference evidence="1 2" key="1">
    <citation type="submission" date="2019-10" db="EMBL/GenBank/DDBJ databases">
        <title>Nonomuraea sp. nov., isolated from Phyllanthus amarus.</title>
        <authorList>
            <person name="Klykleung N."/>
            <person name="Tanasupawat S."/>
        </authorList>
    </citation>
    <scope>NUCLEOTIDE SEQUENCE [LARGE SCALE GENOMIC DNA]</scope>
    <source>
        <strain evidence="1 2">PA1-10</strain>
    </source>
</reference>
<accession>A0A5C4WKQ0</accession>
<dbReference type="EMBL" id="VDLX02000005">
    <property type="protein sequence ID" value="KAB8194880.1"/>
    <property type="molecule type" value="Genomic_DNA"/>
</dbReference>
<comment type="caution">
    <text evidence="1">The sequence shown here is derived from an EMBL/GenBank/DDBJ whole genome shotgun (WGS) entry which is preliminary data.</text>
</comment>
<name>A0A5C4WKQ0_9ACTN</name>
<proteinExistence type="predicted"/>
<sequence>MNLIDRMIAPNATRAEVVAGFGAAFAGAAVALLLALLGSLPALPATVVTVIAFDLYGGAVVNATSAAKRHYHRPGRTAGHHLTFVALHLQPFLLAWLVAGFSWSAAVVVYGTTLAGAVAVTLAPAALRRPVAFAATAFGLIPVTGLISVPPELAWFAPLLLIKLLLAHLLPEQATYEPNEGNGPA</sequence>
<dbReference type="AlphaFoldDB" id="A0A5C4WKQ0"/>
<organism evidence="1 2">
    <name type="scientific">Nonomuraea phyllanthi</name>
    <dbReference type="NCBI Taxonomy" id="2219224"/>
    <lineage>
        <taxon>Bacteria</taxon>
        <taxon>Bacillati</taxon>
        <taxon>Actinomycetota</taxon>
        <taxon>Actinomycetes</taxon>
        <taxon>Streptosporangiales</taxon>
        <taxon>Streptosporangiaceae</taxon>
        <taxon>Nonomuraea</taxon>
    </lineage>
</organism>
<dbReference type="RefSeq" id="WP_139631471.1">
    <property type="nucleotide sequence ID" value="NZ_VDLX02000005.1"/>
</dbReference>
<gene>
    <name evidence="1" type="ORF">FH608_017175</name>
</gene>
<dbReference type="Proteomes" id="UP000312512">
    <property type="component" value="Unassembled WGS sequence"/>
</dbReference>